<accession>A0ABQ8JB56</accession>
<protein>
    <submittedName>
        <fullName evidence="1">Uncharacterized protein</fullName>
    </submittedName>
</protein>
<gene>
    <name evidence="1" type="ORF">DERP_001640</name>
</gene>
<keyword evidence="2" id="KW-1185">Reference proteome</keyword>
<proteinExistence type="predicted"/>
<dbReference type="Proteomes" id="UP000887458">
    <property type="component" value="Unassembled WGS sequence"/>
</dbReference>
<evidence type="ECO:0000313" key="2">
    <source>
        <dbReference type="Proteomes" id="UP000887458"/>
    </source>
</evidence>
<sequence length="78" mass="9242">MSLNLNEINEYRYSFSSIYLTNVLVPKENVKKKKRPMGRYCQTFIASKKSTILKSNCIEMNDKILRRRMTFVSNCEKP</sequence>
<dbReference type="EMBL" id="NJHN03000054">
    <property type="protein sequence ID" value="KAH9419809.1"/>
    <property type="molecule type" value="Genomic_DNA"/>
</dbReference>
<reference evidence="1 2" key="2">
    <citation type="journal article" date="2022" name="Mol. Biol. Evol.">
        <title>Comparative Genomics Reveals Insights into the Divergent Evolution of Astigmatic Mites and Household Pest Adaptations.</title>
        <authorList>
            <person name="Xiong Q."/>
            <person name="Wan A.T."/>
            <person name="Liu X."/>
            <person name="Fung C.S."/>
            <person name="Xiao X."/>
            <person name="Malainual N."/>
            <person name="Hou J."/>
            <person name="Wang L."/>
            <person name="Wang M."/>
            <person name="Yang K.Y."/>
            <person name="Cui Y."/>
            <person name="Leung E.L."/>
            <person name="Nong W."/>
            <person name="Shin S.K."/>
            <person name="Au S.W."/>
            <person name="Jeong K.Y."/>
            <person name="Chew F.T."/>
            <person name="Hui J.H."/>
            <person name="Leung T.F."/>
            <person name="Tungtrongchitr A."/>
            <person name="Zhong N."/>
            <person name="Liu Z."/>
            <person name="Tsui S.K."/>
        </authorList>
    </citation>
    <scope>NUCLEOTIDE SEQUENCE [LARGE SCALE GENOMIC DNA]</scope>
    <source>
        <strain evidence="1">Derp</strain>
    </source>
</reference>
<organism evidence="1 2">
    <name type="scientific">Dermatophagoides pteronyssinus</name>
    <name type="common">European house dust mite</name>
    <dbReference type="NCBI Taxonomy" id="6956"/>
    <lineage>
        <taxon>Eukaryota</taxon>
        <taxon>Metazoa</taxon>
        <taxon>Ecdysozoa</taxon>
        <taxon>Arthropoda</taxon>
        <taxon>Chelicerata</taxon>
        <taxon>Arachnida</taxon>
        <taxon>Acari</taxon>
        <taxon>Acariformes</taxon>
        <taxon>Sarcoptiformes</taxon>
        <taxon>Astigmata</taxon>
        <taxon>Psoroptidia</taxon>
        <taxon>Analgoidea</taxon>
        <taxon>Pyroglyphidae</taxon>
        <taxon>Dermatophagoidinae</taxon>
        <taxon>Dermatophagoides</taxon>
    </lineage>
</organism>
<comment type="caution">
    <text evidence="1">The sequence shown here is derived from an EMBL/GenBank/DDBJ whole genome shotgun (WGS) entry which is preliminary data.</text>
</comment>
<reference evidence="1 2" key="1">
    <citation type="journal article" date="2018" name="J. Allergy Clin. Immunol.">
        <title>High-quality assembly of Dermatophagoides pteronyssinus genome and transcriptome reveals a wide range of novel allergens.</title>
        <authorList>
            <person name="Liu X.Y."/>
            <person name="Yang K.Y."/>
            <person name="Wang M.Q."/>
            <person name="Kwok J.S."/>
            <person name="Zeng X."/>
            <person name="Yang Z."/>
            <person name="Xiao X.J."/>
            <person name="Lau C.P."/>
            <person name="Li Y."/>
            <person name="Huang Z.M."/>
            <person name="Ba J.G."/>
            <person name="Yim A.K."/>
            <person name="Ouyang C.Y."/>
            <person name="Ngai S.M."/>
            <person name="Chan T.F."/>
            <person name="Leung E.L."/>
            <person name="Liu L."/>
            <person name="Liu Z.G."/>
            <person name="Tsui S.K."/>
        </authorList>
    </citation>
    <scope>NUCLEOTIDE SEQUENCE [LARGE SCALE GENOMIC DNA]</scope>
    <source>
        <strain evidence="1">Derp</strain>
    </source>
</reference>
<name>A0ABQ8JB56_DERPT</name>
<evidence type="ECO:0000313" key="1">
    <source>
        <dbReference type="EMBL" id="KAH9419809.1"/>
    </source>
</evidence>